<protein>
    <submittedName>
        <fullName evidence="2">Uncharacterized protein</fullName>
    </submittedName>
</protein>
<keyword evidence="3" id="KW-1185">Reference proteome</keyword>
<dbReference type="AlphaFoldDB" id="A0A9R1WIV4"/>
<evidence type="ECO:0000313" key="3">
    <source>
        <dbReference type="Proteomes" id="UP000235145"/>
    </source>
</evidence>
<dbReference type="Proteomes" id="UP000235145">
    <property type="component" value="Unassembled WGS sequence"/>
</dbReference>
<accession>A0A9R1WIV4</accession>
<dbReference type="EMBL" id="NBSK02000001">
    <property type="protein sequence ID" value="KAJ0226025.1"/>
    <property type="molecule type" value="Genomic_DNA"/>
</dbReference>
<sequence>MGFRCYLNKLDVHGDVAKGLLLIKYLKDKLQYGILYHKAKALNQLTTNDLEGKFAMLESSSVDDDLASLKKELSGTTKFITLHYKIS</sequence>
<gene>
    <name evidence="2" type="ORF">LSAT_V11C100040000</name>
</gene>
<name>A0A9R1WIV4_LACSA</name>
<dbReference type="InterPro" id="IPR007157">
    <property type="entry name" value="PspA_VIPP1"/>
</dbReference>
<comment type="caution">
    <text evidence="2">The sequence shown here is derived from an EMBL/GenBank/DDBJ whole genome shotgun (WGS) entry which is preliminary data.</text>
</comment>
<evidence type="ECO:0000313" key="2">
    <source>
        <dbReference type="EMBL" id="KAJ0226025.1"/>
    </source>
</evidence>
<reference evidence="2 3" key="1">
    <citation type="journal article" date="2017" name="Nat. Commun.">
        <title>Genome assembly with in vitro proximity ligation data and whole-genome triplication in lettuce.</title>
        <authorList>
            <person name="Reyes-Chin-Wo S."/>
            <person name="Wang Z."/>
            <person name="Yang X."/>
            <person name="Kozik A."/>
            <person name="Arikit S."/>
            <person name="Song C."/>
            <person name="Xia L."/>
            <person name="Froenicke L."/>
            <person name="Lavelle D.O."/>
            <person name="Truco M.J."/>
            <person name="Xia R."/>
            <person name="Zhu S."/>
            <person name="Xu C."/>
            <person name="Xu H."/>
            <person name="Xu X."/>
            <person name="Cox K."/>
            <person name="Korf I."/>
            <person name="Meyers B.C."/>
            <person name="Michelmore R.W."/>
        </authorList>
    </citation>
    <scope>NUCLEOTIDE SEQUENCE [LARGE SCALE GENOMIC DNA]</scope>
    <source>
        <strain evidence="3">cv. Salinas</strain>
        <tissue evidence="2">Seedlings</tissue>
    </source>
</reference>
<organism evidence="2 3">
    <name type="scientific">Lactuca sativa</name>
    <name type="common">Garden lettuce</name>
    <dbReference type="NCBI Taxonomy" id="4236"/>
    <lineage>
        <taxon>Eukaryota</taxon>
        <taxon>Viridiplantae</taxon>
        <taxon>Streptophyta</taxon>
        <taxon>Embryophyta</taxon>
        <taxon>Tracheophyta</taxon>
        <taxon>Spermatophyta</taxon>
        <taxon>Magnoliopsida</taxon>
        <taxon>eudicotyledons</taxon>
        <taxon>Gunneridae</taxon>
        <taxon>Pentapetalae</taxon>
        <taxon>asterids</taxon>
        <taxon>campanulids</taxon>
        <taxon>Asterales</taxon>
        <taxon>Asteraceae</taxon>
        <taxon>Cichorioideae</taxon>
        <taxon>Cichorieae</taxon>
        <taxon>Lactucinae</taxon>
        <taxon>Lactuca</taxon>
    </lineage>
</organism>
<dbReference type="PANTHER" id="PTHR31088">
    <property type="entry name" value="MEMBRANE-ASSOCIATED PROTEIN VIPP1, CHLOROPLASTIC"/>
    <property type="match status" value="1"/>
</dbReference>
<evidence type="ECO:0000256" key="1">
    <source>
        <dbReference type="ARBA" id="ARBA00043985"/>
    </source>
</evidence>
<comment type="similarity">
    <text evidence="1">Belongs to the PspA/Vipp/IM30 family.</text>
</comment>
<dbReference type="PANTHER" id="PTHR31088:SF12">
    <property type="entry name" value="MEMBRANE-ASSOCIATED PROTEIN VIPP1, CHLOROPLASTIC"/>
    <property type="match status" value="1"/>
</dbReference>
<proteinExistence type="inferred from homology"/>